<evidence type="ECO:0000259" key="9">
    <source>
        <dbReference type="Pfam" id="PF00324"/>
    </source>
</evidence>
<keyword evidence="5" id="KW-0029">Amino-acid transport</keyword>
<proteinExistence type="predicted"/>
<comment type="caution">
    <text evidence="10">The sequence shown here is derived from an EMBL/GenBank/DDBJ whole genome shotgun (WGS) entry which is preliminary data.</text>
</comment>
<dbReference type="EMBL" id="JBIXLL010000006">
    <property type="protein sequence ID" value="MFJ5429808.1"/>
    <property type="molecule type" value="Genomic_DNA"/>
</dbReference>
<feature type="transmembrane region" description="Helical" evidence="8">
    <location>
        <begin position="125"/>
        <end position="143"/>
    </location>
</feature>
<name>A0ABW8GAW1_9GAMM</name>
<dbReference type="Pfam" id="PF00324">
    <property type="entry name" value="AA_permease"/>
    <property type="match status" value="1"/>
</dbReference>
<keyword evidence="4 8" id="KW-0812">Transmembrane</keyword>
<feature type="transmembrane region" description="Helical" evidence="8">
    <location>
        <begin position="197"/>
        <end position="219"/>
    </location>
</feature>
<keyword evidence="6 8" id="KW-1133">Transmembrane helix</keyword>
<keyword evidence="2" id="KW-0813">Transport</keyword>
<evidence type="ECO:0000256" key="5">
    <source>
        <dbReference type="ARBA" id="ARBA00022970"/>
    </source>
</evidence>
<organism evidence="10 11">
    <name type="scientific">Pectobacterium actinidiae</name>
    <dbReference type="NCBI Taxonomy" id="1507808"/>
    <lineage>
        <taxon>Bacteria</taxon>
        <taxon>Pseudomonadati</taxon>
        <taxon>Pseudomonadota</taxon>
        <taxon>Gammaproteobacteria</taxon>
        <taxon>Enterobacterales</taxon>
        <taxon>Pectobacteriaceae</taxon>
        <taxon>Pectobacterium</taxon>
    </lineage>
</organism>
<evidence type="ECO:0000313" key="11">
    <source>
        <dbReference type="Proteomes" id="UP001617689"/>
    </source>
</evidence>
<feature type="transmembrane region" description="Helical" evidence="8">
    <location>
        <begin position="240"/>
        <end position="259"/>
    </location>
</feature>
<gene>
    <name evidence="10" type="primary">proY</name>
    <name evidence="10" type="ORF">ACIPUP_11650</name>
</gene>
<dbReference type="PROSITE" id="PS00218">
    <property type="entry name" value="AMINO_ACID_PERMEASE_1"/>
    <property type="match status" value="1"/>
</dbReference>
<feature type="transmembrane region" description="Helical" evidence="8">
    <location>
        <begin position="279"/>
        <end position="299"/>
    </location>
</feature>
<evidence type="ECO:0000256" key="8">
    <source>
        <dbReference type="SAM" id="Phobius"/>
    </source>
</evidence>
<evidence type="ECO:0000256" key="3">
    <source>
        <dbReference type="ARBA" id="ARBA00022475"/>
    </source>
</evidence>
<feature type="transmembrane region" description="Helical" evidence="8">
    <location>
        <begin position="399"/>
        <end position="422"/>
    </location>
</feature>
<feature type="transmembrane region" description="Helical" evidence="8">
    <location>
        <begin position="428"/>
        <end position="446"/>
    </location>
</feature>
<feature type="transmembrane region" description="Helical" evidence="8">
    <location>
        <begin position="331"/>
        <end position="351"/>
    </location>
</feature>
<accession>A0ABW8GAW1</accession>
<feature type="transmembrane region" description="Helical" evidence="8">
    <location>
        <begin position="83"/>
        <end position="105"/>
    </location>
</feature>
<dbReference type="Gene3D" id="1.20.1740.10">
    <property type="entry name" value="Amino acid/polyamine transporter I"/>
    <property type="match status" value="1"/>
</dbReference>
<feature type="transmembrane region" description="Helical" evidence="8">
    <location>
        <begin position="155"/>
        <end position="177"/>
    </location>
</feature>
<feature type="domain" description="Amino acid permease/ SLC12A" evidence="9">
    <location>
        <begin position="16"/>
        <end position="452"/>
    </location>
</feature>
<dbReference type="InterPro" id="IPR004841">
    <property type="entry name" value="AA-permease/SLC12A_dom"/>
</dbReference>
<dbReference type="PIRSF" id="PIRSF006060">
    <property type="entry name" value="AA_transporter"/>
    <property type="match status" value="1"/>
</dbReference>
<dbReference type="PANTHER" id="PTHR43495:SF6">
    <property type="entry name" value="THREONINE_SERINE TRANSPORTER YBXG-RELATED"/>
    <property type="match status" value="1"/>
</dbReference>
<dbReference type="Proteomes" id="UP001617689">
    <property type="component" value="Unassembled WGS sequence"/>
</dbReference>
<evidence type="ECO:0000313" key="10">
    <source>
        <dbReference type="EMBL" id="MFJ5429808.1"/>
    </source>
</evidence>
<reference evidence="10 11" key="1">
    <citation type="submission" date="2024-10" db="EMBL/GenBank/DDBJ databases">
        <authorList>
            <person name="Lu C.-H."/>
        </authorList>
    </citation>
    <scope>NUCLEOTIDE SEQUENCE [LARGE SCALE GENOMIC DNA]</scope>
    <source>
        <strain evidence="10 11">22ZTDG03-2</strain>
    </source>
</reference>
<keyword evidence="11" id="KW-1185">Reference proteome</keyword>
<comment type="subcellular location">
    <subcellularLocation>
        <location evidence="1">Cell membrane</location>
        <topology evidence="1">Multi-pass membrane protein</topology>
    </subcellularLocation>
</comment>
<evidence type="ECO:0000256" key="2">
    <source>
        <dbReference type="ARBA" id="ARBA00022448"/>
    </source>
</evidence>
<dbReference type="RefSeq" id="WP_320763494.1">
    <property type="nucleotide sequence ID" value="NZ_JAXHOY010000003.1"/>
</dbReference>
<evidence type="ECO:0000256" key="1">
    <source>
        <dbReference type="ARBA" id="ARBA00004651"/>
    </source>
</evidence>
<feature type="transmembrane region" description="Helical" evidence="8">
    <location>
        <begin position="20"/>
        <end position="40"/>
    </location>
</feature>
<evidence type="ECO:0000256" key="4">
    <source>
        <dbReference type="ARBA" id="ARBA00022692"/>
    </source>
</evidence>
<feature type="transmembrane region" description="Helical" evidence="8">
    <location>
        <begin position="357"/>
        <end position="378"/>
    </location>
</feature>
<sequence>MEQPSSKLKRGLSTRHIRFIALGSAIGTGLFYGSASAIQMAGPSVLLAYLIGGVVAYIIMRALGEMSVHNPQSSSFSRYAQDYLGPLAGYITGWTYCFEMLIVAIADVTAFGIYMGVWFPAVPHWVWVLSVVLIIGAINLMNVKAFGELEFWLSFFKVATIIIMIAAGIGIIIWGIGNGGEPTGIHNLWSNGGFFSNGVMGMILSLQLVMFAYGGVEIIGITAGEAKDPQKSIPRAINSVPWRILVFYVGTLFVIMSIYPWNQVGTNGSPFVLTFQHMGITAAAGILNFVVITASLSAINSDVFGVGRMLHGMAEQGHAPKVFSRISKRGIPWVTVVVMMTALLVAVYLNYIMPGKVFLVIASLATFATVWVWIMILFSQIAFRRRLSSDEVKALAFPLRGGIATSVFGIIFLFFIIGLIGYFPDTRVSLYVGIIWIVLLLVGYVWKKKRQNAVAAQH</sequence>
<feature type="transmembrane region" description="Helical" evidence="8">
    <location>
        <begin position="46"/>
        <end position="63"/>
    </location>
</feature>
<dbReference type="InterPro" id="IPR004840">
    <property type="entry name" value="Amino_acid_permease_CS"/>
</dbReference>
<protein>
    <submittedName>
        <fullName evidence="10">Proline-specific permease ProY</fullName>
    </submittedName>
</protein>
<dbReference type="PANTHER" id="PTHR43495">
    <property type="entry name" value="GABA PERMEASE"/>
    <property type="match status" value="1"/>
</dbReference>
<keyword evidence="3" id="KW-1003">Cell membrane</keyword>
<evidence type="ECO:0000256" key="7">
    <source>
        <dbReference type="ARBA" id="ARBA00023136"/>
    </source>
</evidence>
<keyword evidence="7 8" id="KW-0472">Membrane</keyword>
<dbReference type="NCBIfam" id="NF007876">
    <property type="entry name" value="PRK10580.1"/>
    <property type="match status" value="1"/>
</dbReference>
<evidence type="ECO:0000256" key="6">
    <source>
        <dbReference type="ARBA" id="ARBA00022989"/>
    </source>
</evidence>